<accession>A0ABS6WVS3</accession>
<proteinExistence type="predicted"/>
<dbReference type="PANTHER" id="PTHR13696:SF52">
    <property type="entry name" value="PARA FAMILY PROTEIN CT_582"/>
    <property type="match status" value="1"/>
</dbReference>
<dbReference type="Proteomes" id="UP000826188">
    <property type="component" value="Unassembled WGS sequence"/>
</dbReference>
<dbReference type="EMBL" id="JAHWGL010000009">
    <property type="protein sequence ID" value="MBW3127711.1"/>
    <property type="molecule type" value="Genomic_DNA"/>
</dbReference>
<sequence length="252" mass="28041">MYTITFANHKGGVGKTTSNLNVGQTLARMGKKVLLIDCDAQCNLTMSFAPDGEAHVGQVLQGEKTLAEVMRVVEPNLWLVNATPHLHYLEKLIATQLGYEMLLREALEPLADQFDFCLLDTPPSLSALTYAALVASQSVFIPSQPEYYGFEGLTTLLDACARVRKHFNPNLKVGGVFFTKYSPTYRRKLHHDIVRLMKEDGVLSQLVMQTTIRENVALAEAQIQKESIHSWAPDSNGATDYENLTAEILTRL</sequence>
<organism evidence="2 3">
    <name type="scientific">Hymenobacter profundi</name>
    <dbReference type="NCBI Taxonomy" id="1982110"/>
    <lineage>
        <taxon>Bacteria</taxon>
        <taxon>Pseudomonadati</taxon>
        <taxon>Bacteroidota</taxon>
        <taxon>Cytophagia</taxon>
        <taxon>Cytophagales</taxon>
        <taxon>Hymenobacteraceae</taxon>
        <taxon>Hymenobacter</taxon>
    </lineage>
</organism>
<comment type="caution">
    <text evidence="2">The sequence shown here is derived from an EMBL/GenBank/DDBJ whole genome shotgun (WGS) entry which is preliminary data.</text>
</comment>
<dbReference type="Pfam" id="PF13614">
    <property type="entry name" value="AAA_31"/>
    <property type="match status" value="1"/>
</dbReference>
<dbReference type="InterPro" id="IPR050678">
    <property type="entry name" value="DNA_Partitioning_ATPase"/>
</dbReference>
<keyword evidence="3" id="KW-1185">Reference proteome</keyword>
<dbReference type="CDD" id="cd02042">
    <property type="entry name" value="ParAB_family"/>
    <property type="match status" value="1"/>
</dbReference>
<protein>
    <submittedName>
        <fullName evidence="2">ParA family protein</fullName>
    </submittedName>
</protein>
<evidence type="ECO:0000313" key="3">
    <source>
        <dbReference type="Proteomes" id="UP000826188"/>
    </source>
</evidence>
<dbReference type="PANTHER" id="PTHR13696">
    <property type="entry name" value="P-LOOP CONTAINING NUCLEOSIDE TRIPHOSPHATE HYDROLASE"/>
    <property type="match status" value="1"/>
</dbReference>
<feature type="domain" description="AAA" evidence="1">
    <location>
        <begin position="2"/>
        <end position="173"/>
    </location>
</feature>
<reference evidence="2 3" key="1">
    <citation type="submission" date="2021-07" db="EMBL/GenBank/DDBJ databases">
        <title>Hymenobacter profundi sp. nov., isolated from deep-sea water.</title>
        <authorList>
            <person name="Kim M.K."/>
        </authorList>
    </citation>
    <scope>NUCLEOTIDE SEQUENCE [LARGE SCALE GENOMIC DNA]</scope>
    <source>
        <strain evidence="2 3">M2</strain>
    </source>
</reference>
<evidence type="ECO:0000313" key="2">
    <source>
        <dbReference type="EMBL" id="MBW3127711.1"/>
    </source>
</evidence>
<dbReference type="InterPro" id="IPR025669">
    <property type="entry name" value="AAA_dom"/>
</dbReference>
<gene>
    <name evidence="2" type="ORF">KYK14_04065</name>
</gene>
<name>A0ABS6WVS3_9BACT</name>
<evidence type="ECO:0000259" key="1">
    <source>
        <dbReference type="Pfam" id="PF13614"/>
    </source>
</evidence>
<dbReference type="RefSeq" id="WP_219157061.1">
    <property type="nucleotide sequence ID" value="NZ_JAHWGL010000009.1"/>
</dbReference>